<dbReference type="SUPFAM" id="SSF47413">
    <property type="entry name" value="lambda repressor-like DNA-binding domains"/>
    <property type="match status" value="1"/>
</dbReference>
<dbReference type="PROSITE" id="PS50932">
    <property type="entry name" value="HTH_LACI_2"/>
    <property type="match status" value="1"/>
</dbReference>
<keyword evidence="3" id="KW-0804">Transcription</keyword>
<keyword evidence="7" id="KW-1185">Reference proteome</keyword>
<reference evidence="6 7" key="1">
    <citation type="submission" date="2016-09" db="EMBL/GenBank/DDBJ databases">
        <title>Complete genome sequence of Actinomyces hongkongensis HKU8.</title>
        <authorList>
            <person name="Gao Y.-X."/>
            <person name="Zhou Y.-Y."/>
            <person name="Xie Y."/>
            <person name="Wang M."/>
            <person name="Wang S.-J."/>
            <person name="Shen S.-G."/>
        </authorList>
    </citation>
    <scope>NUCLEOTIDE SEQUENCE [LARGE SCALE GENOMIC DNA]</scope>
    <source>
        <strain evidence="6 7">HKU8</strain>
    </source>
</reference>
<dbReference type="PANTHER" id="PTHR30146:SF138">
    <property type="entry name" value="TRANSCRIPTIONAL REGULATORY PROTEIN"/>
    <property type="match status" value="1"/>
</dbReference>
<dbReference type="Gene3D" id="1.10.260.40">
    <property type="entry name" value="lambda repressor-like DNA-binding domains"/>
    <property type="match status" value="1"/>
</dbReference>
<evidence type="ECO:0000256" key="2">
    <source>
        <dbReference type="ARBA" id="ARBA00023125"/>
    </source>
</evidence>
<organism evidence="6 7">
    <name type="scientific">Pauljensenia hongkongensis</name>
    <dbReference type="NCBI Taxonomy" id="178339"/>
    <lineage>
        <taxon>Bacteria</taxon>
        <taxon>Bacillati</taxon>
        <taxon>Actinomycetota</taxon>
        <taxon>Actinomycetes</taxon>
        <taxon>Actinomycetales</taxon>
        <taxon>Actinomycetaceae</taxon>
        <taxon>Pauljensenia</taxon>
    </lineage>
</organism>
<protein>
    <submittedName>
        <fullName evidence="6">LacI family transcriptional regulator</fullName>
    </submittedName>
</protein>
<dbReference type="InterPro" id="IPR000843">
    <property type="entry name" value="HTH_LacI"/>
</dbReference>
<dbReference type="PANTHER" id="PTHR30146">
    <property type="entry name" value="LACI-RELATED TRANSCRIPTIONAL REPRESSOR"/>
    <property type="match status" value="1"/>
</dbReference>
<dbReference type="CDD" id="cd06267">
    <property type="entry name" value="PBP1_LacI_sugar_binding-like"/>
    <property type="match status" value="1"/>
</dbReference>
<keyword evidence="2" id="KW-0238">DNA-binding</keyword>
<dbReference type="KEGG" id="phon:BH719_06310"/>
<accession>A0A1D8B2Y1</accession>
<dbReference type="GO" id="GO:0000976">
    <property type="term" value="F:transcription cis-regulatory region binding"/>
    <property type="evidence" value="ECO:0007669"/>
    <property type="project" value="TreeGrafter"/>
</dbReference>
<evidence type="ECO:0000256" key="1">
    <source>
        <dbReference type="ARBA" id="ARBA00023015"/>
    </source>
</evidence>
<dbReference type="SUPFAM" id="SSF53822">
    <property type="entry name" value="Periplasmic binding protein-like I"/>
    <property type="match status" value="1"/>
</dbReference>
<dbReference type="PROSITE" id="PS00356">
    <property type="entry name" value="HTH_LACI_1"/>
    <property type="match status" value="1"/>
</dbReference>
<dbReference type="InterPro" id="IPR010982">
    <property type="entry name" value="Lambda_DNA-bd_dom_sf"/>
</dbReference>
<keyword evidence="1" id="KW-0805">Transcription regulation</keyword>
<dbReference type="Pfam" id="PF00356">
    <property type="entry name" value="LacI"/>
    <property type="match status" value="1"/>
</dbReference>
<feature type="region of interest" description="Disordered" evidence="4">
    <location>
        <begin position="1"/>
        <end position="53"/>
    </location>
</feature>
<dbReference type="STRING" id="178339.BH719_06310"/>
<feature type="domain" description="HTH lacI-type" evidence="5">
    <location>
        <begin position="53"/>
        <end position="108"/>
    </location>
</feature>
<dbReference type="EMBL" id="CP017298">
    <property type="protein sequence ID" value="AOS47507.1"/>
    <property type="molecule type" value="Genomic_DNA"/>
</dbReference>
<dbReference type="Proteomes" id="UP000095214">
    <property type="component" value="Chromosome"/>
</dbReference>
<dbReference type="AlphaFoldDB" id="A0A1D8B2Y1"/>
<evidence type="ECO:0000256" key="4">
    <source>
        <dbReference type="SAM" id="MobiDB-lite"/>
    </source>
</evidence>
<dbReference type="GO" id="GO:0003700">
    <property type="term" value="F:DNA-binding transcription factor activity"/>
    <property type="evidence" value="ECO:0007669"/>
    <property type="project" value="TreeGrafter"/>
</dbReference>
<dbReference type="SMART" id="SM00354">
    <property type="entry name" value="HTH_LACI"/>
    <property type="match status" value="1"/>
</dbReference>
<dbReference type="InterPro" id="IPR046335">
    <property type="entry name" value="LacI/GalR-like_sensor"/>
</dbReference>
<proteinExistence type="predicted"/>
<evidence type="ECO:0000313" key="7">
    <source>
        <dbReference type="Proteomes" id="UP000095214"/>
    </source>
</evidence>
<gene>
    <name evidence="6" type="ORF">BH719_06310</name>
</gene>
<sequence>MENGHPPGASTDGDEGTSPPTVLSGTGEIGEPVRTAQGATYTRTMTPEPTPRPRLVDVAREAGVSVATASRALGKGSELIRADTRDHVRQVARRLGYRVNPVARSLRLSTTGHIGMVVPSIGNPFFMELVAQVEHCLAERGLNLLLADARMSVAHEDHLLRSLESGAVDGLVVAPCHETYSTPALERAAAHVPTVQLDRGVQLDVPMVGVDDPHGIRTLLDHLAERGVERIALLSNTGSNVSSVTRVRAARAVAEELGMRLDPDDIIECSFSVDEAGAAVNRVLDRSGAVPDAFLCLNDLLAIGAITALRGRGIAVPERVQVTGFDDIQFAALMRPTITTLHQPLDAIADRGVSILMGDDDSTGRIHIEGTLVERESTRRRPGAVGE</sequence>
<dbReference type="Gene3D" id="3.40.50.2300">
    <property type="match status" value="2"/>
</dbReference>
<evidence type="ECO:0000256" key="3">
    <source>
        <dbReference type="ARBA" id="ARBA00023163"/>
    </source>
</evidence>
<dbReference type="CDD" id="cd01392">
    <property type="entry name" value="HTH_LacI"/>
    <property type="match status" value="1"/>
</dbReference>
<name>A0A1D8B2Y1_9ACTO</name>
<evidence type="ECO:0000313" key="6">
    <source>
        <dbReference type="EMBL" id="AOS47507.1"/>
    </source>
</evidence>
<evidence type="ECO:0000259" key="5">
    <source>
        <dbReference type="PROSITE" id="PS50932"/>
    </source>
</evidence>
<dbReference type="InterPro" id="IPR028082">
    <property type="entry name" value="Peripla_BP_I"/>
</dbReference>
<dbReference type="Pfam" id="PF13377">
    <property type="entry name" value="Peripla_BP_3"/>
    <property type="match status" value="1"/>
</dbReference>